<feature type="compositionally biased region" description="Basic residues" evidence="6">
    <location>
        <begin position="1267"/>
        <end position="1283"/>
    </location>
</feature>
<protein>
    <recommendedName>
        <fullName evidence="7">Matrin-type domain-containing protein</fullName>
    </recommendedName>
</protein>
<evidence type="ECO:0000259" key="7">
    <source>
        <dbReference type="PROSITE" id="PS50171"/>
    </source>
</evidence>
<dbReference type="Gene3D" id="3.30.70.330">
    <property type="match status" value="1"/>
</dbReference>
<evidence type="ECO:0000313" key="8">
    <source>
        <dbReference type="EMBL" id="MEQ2232581.1"/>
    </source>
</evidence>
<sequence>MWLRLEQYPDWYYKRKPFPRKAESSAWTPHSSQDRQQKSRYDCGSGTRSHHRFHRSVGQRDEYRSSSRSRSRSPGNHHGETSCSRSYSPVSYRRLKGEWVKSRSRSRYTSDSSCRRHGSEDRRDGRRSRSRSPYSYRYAHRSRSRSWSPRYEKPTCSHYRSRSPGGYYSASRREEEPSFQKRPYKRHFSPKRSNEKWTAPRRSRERRMSSERSVPQDEGSAERLVKKLLESSAVQALSNQIDVESVVKTLAPVFLAELDKMKSSPGSSSPYDAGEELNTKPTSGSSAKLKFSIPMKPHLTSNELKQAAKIKSGPLNKVVGRKKTEALKVKHKPKDKAELKCPVITSGKSKPTAAAPNRKLSSVFSSEDLTAGEQIEKYLDPKCLRPVELEDFLSLPDTKKMLITNLPKYFDGCYTEDDIVDLLRPFGFENNNDIYVIPQKQMACRLTMGLSALGFYKTLMHCMDFDVTDCGGNIISIHRISPSEALDLRKALRNIGYVRNYLALLNKVYVEFESARDADRLGVWYSFLKRGRQHRVKRLKIPGGPMTALSPRLPGQALPDSSDAAADARIPTACCGIPSGSIPPFWVTMSTEPYIFPTASPWFSIPNFLTVKEIDDIEKARPQASRFSTIMLTGFCGSLWKHKQVAKMVSRYFSRTDPKSLVFHTIFLPLQRRAFVYFNSWDSCCSFVQDHLRNPFSVEGSALSVHFVLEDVYPGASEERMYKNLMRWTNAHVSEPESLSQRLICLKLSKANVGLIISVLKAVASIAPFVNFLVLAERIYIEMCESSSVAQVLDCQSVSSLSESNVCLRSLQESSEDSHVASSGCALNAAAQGAVAARVEASANDRPPDGIQPGSYETSWLGPDSLEVKDEACEEQQSEPGASVIERDDFKRTDSVDQSESKSYPQHPEIPWDKLSKAGSGLIQEGVTENELIDSVKDEPDLEGNDKQDRMKEEEVTTQTDYGLTRRSSTRIRRSESKEEEKSPKKQETTGKKYATRGRGGSAGRGDKMMRGKDVGDKDDAPAEKEVTATCDSAAEEALKQEQGAEIFGPVKKERRSKINSTKENKPAVNSTGDTGEEEEEGSTKSEVTVVLNQDQEGRADSLRSADSTDKNSPDQSLSAEAAGEVENMEEQENKAMPTRKRGRPRKNTRRTPVRKSAGEKTESTGDNGVEEEKSLPPESLDSCSALDKPTSALLSDVQSKIQREEKEMDAVTEQQRQLEGPDRQNLDGCLEEDEGCCTADIKDQTLNSEAAGEMEKMEEQENKAMPTRKRGRPRKNTRRTPVRKSAGEKTESTGDNRVEEDKSLPPESLDSSSALDKPTSALCGDLQSEIQLLAVGQKQRKKLAASERKQTGESPCAADDFNLPPFNPDISFGEEFTVRKLGYFCSLCSVFYVLENTDEEEHCCSKTHYENLLEHYQMKAEEPSPPLRRKTRSSR</sequence>
<evidence type="ECO:0000256" key="2">
    <source>
        <dbReference type="ARBA" id="ARBA00022723"/>
    </source>
</evidence>
<evidence type="ECO:0000256" key="1">
    <source>
        <dbReference type="ARBA" id="ARBA00004123"/>
    </source>
</evidence>
<feature type="compositionally biased region" description="Basic and acidic residues" evidence="6">
    <location>
        <begin position="934"/>
        <end position="955"/>
    </location>
</feature>
<evidence type="ECO:0000256" key="3">
    <source>
        <dbReference type="ARBA" id="ARBA00022771"/>
    </source>
</evidence>
<accession>A0ABV0TKP4</accession>
<feature type="compositionally biased region" description="Basic and acidic residues" evidence="6">
    <location>
        <begin position="1096"/>
        <end position="1113"/>
    </location>
</feature>
<feature type="compositionally biased region" description="Basic residues" evidence="6">
    <location>
        <begin position="48"/>
        <end position="57"/>
    </location>
</feature>
<dbReference type="PROSITE" id="PS50171">
    <property type="entry name" value="ZF_MATRIN"/>
    <property type="match status" value="1"/>
</dbReference>
<feature type="compositionally biased region" description="Basic and acidic residues" evidence="6">
    <location>
        <begin position="32"/>
        <end position="41"/>
    </location>
</feature>
<feature type="compositionally biased region" description="Basic residues" evidence="6">
    <location>
        <begin position="1138"/>
        <end position="1154"/>
    </location>
</feature>
<gene>
    <name evidence="8" type="ORF">ILYODFUR_012916</name>
</gene>
<feature type="compositionally biased region" description="Basic and acidic residues" evidence="6">
    <location>
        <begin position="885"/>
        <end position="895"/>
    </location>
</feature>
<feature type="region of interest" description="Disordered" evidence="6">
    <location>
        <begin position="838"/>
        <end position="1318"/>
    </location>
</feature>
<keyword evidence="4" id="KW-0862">Zinc</keyword>
<organism evidence="8 9">
    <name type="scientific">Ilyodon furcidens</name>
    <name type="common">goldbreast splitfin</name>
    <dbReference type="NCBI Taxonomy" id="33524"/>
    <lineage>
        <taxon>Eukaryota</taxon>
        <taxon>Metazoa</taxon>
        <taxon>Chordata</taxon>
        <taxon>Craniata</taxon>
        <taxon>Vertebrata</taxon>
        <taxon>Euteleostomi</taxon>
        <taxon>Actinopterygii</taxon>
        <taxon>Neopterygii</taxon>
        <taxon>Teleostei</taxon>
        <taxon>Neoteleostei</taxon>
        <taxon>Acanthomorphata</taxon>
        <taxon>Ovalentaria</taxon>
        <taxon>Atherinomorphae</taxon>
        <taxon>Cyprinodontiformes</taxon>
        <taxon>Goodeidae</taxon>
        <taxon>Ilyodon</taxon>
    </lineage>
</organism>
<proteinExistence type="predicted"/>
<keyword evidence="5" id="KW-0539">Nucleus</keyword>
<feature type="region of interest" description="Disordered" evidence="6">
    <location>
        <begin position="20"/>
        <end position="221"/>
    </location>
</feature>
<evidence type="ECO:0000256" key="6">
    <source>
        <dbReference type="SAM" id="MobiDB-lite"/>
    </source>
</evidence>
<keyword evidence="2" id="KW-0479">Metal-binding</keyword>
<dbReference type="Proteomes" id="UP001482620">
    <property type="component" value="Unassembled WGS sequence"/>
</dbReference>
<feature type="region of interest" description="Disordered" evidence="6">
    <location>
        <begin position="261"/>
        <end position="288"/>
    </location>
</feature>
<feature type="domain" description="Matrin-type" evidence="7">
    <location>
        <begin position="1384"/>
        <end position="1415"/>
    </location>
</feature>
<name>A0ABV0TKP4_9TELE</name>
<feature type="compositionally biased region" description="Basic and acidic residues" evidence="6">
    <location>
        <begin position="973"/>
        <end position="991"/>
    </location>
</feature>
<keyword evidence="3" id="KW-0863">Zinc-finger</keyword>
<feature type="region of interest" description="Disordered" evidence="6">
    <location>
        <begin position="1337"/>
        <end position="1361"/>
    </location>
</feature>
<evidence type="ECO:0000256" key="5">
    <source>
        <dbReference type="ARBA" id="ARBA00023242"/>
    </source>
</evidence>
<feature type="compositionally biased region" description="Basic and acidic residues" evidence="6">
    <location>
        <begin position="113"/>
        <end position="124"/>
    </location>
</feature>
<keyword evidence="9" id="KW-1185">Reference proteome</keyword>
<dbReference type="InterPro" id="IPR000690">
    <property type="entry name" value="Matrin/U1-C_Znf_C2H2"/>
</dbReference>
<evidence type="ECO:0000256" key="4">
    <source>
        <dbReference type="ARBA" id="ARBA00022833"/>
    </source>
</evidence>
<feature type="compositionally biased region" description="Basic and acidic residues" evidence="6">
    <location>
        <begin position="1286"/>
        <end position="1305"/>
    </location>
</feature>
<reference evidence="8 9" key="1">
    <citation type="submission" date="2021-06" db="EMBL/GenBank/DDBJ databases">
        <authorList>
            <person name="Palmer J.M."/>
        </authorList>
    </citation>
    <scope>NUCLEOTIDE SEQUENCE [LARGE SCALE GENOMIC DNA]</scope>
    <source>
        <strain evidence="9">if_2019</strain>
        <tissue evidence="8">Muscle</tissue>
    </source>
</reference>
<evidence type="ECO:0000313" key="9">
    <source>
        <dbReference type="Proteomes" id="UP001482620"/>
    </source>
</evidence>
<feature type="compositionally biased region" description="Basic and acidic residues" evidence="6">
    <location>
        <begin position="1005"/>
        <end position="1027"/>
    </location>
</feature>
<dbReference type="InterPro" id="IPR012677">
    <property type="entry name" value="Nucleotide-bd_a/b_plait_sf"/>
</dbReference>
<feature type="compositionally biased region" description="Basic and acidic residues" evidence="6">
    <location>
        <begin position="1254"/>
        <end position="1263"/>
    </location>
</feature>
<comment type="subcellular location">
    <subcellularLocation>
        <location evidence="1">Nucleus</location>
    </subcellularLocation>
</comment>
<dbReference type="EMBL" id="JAHRIQ010035787">
    <property type="protein sequence ID" value="MEQ2232581.1"/>
    <property type="molecule type" value="Genomic_DNA"/>
</dbReference>
<comment type="caution">
    <text evidence="8">The sequence shown here is derived from an EMBL/GenBank/DDBJ whole genome shotgun (WGS) entry which is preliminary data.</text>
</comment>